<dbReference type="Proteomes" id="UP000707451">
    <property type="component" value="Unassembled WGS sequence"/>
</dbReference>
<name>A0A9P7XM89_9FUNG</name>
<sequence length="103" mass="11828">MNTTLLNYDPLEDTRSDHDEEKEVMNDDVEREQHSEDIDSEVNDDDPLDDDFDTANDVIEDDENGVCERGQSIVVLKCSRKPNALKADEGRNDHHKSITLQRI</sequence>
<dbReference type="EMBL" id="JAHRHY010000016">
    <property type="protein sequence ID" value="KAG9063319.1"/>
    <property type="molecule type" value="Genomic_DNA"/>
</dbReference>
<evidence type="ECO:0000313" key="3">
    <source>
        <dbReference type="Proteomes" id="UP000707451"/>
    </source>
</evidence>
<reference evidence="2" key="1">
    <citation type="submission" date="2021-06" db="EMBL/GenBank/DDBJ databases">
        <title>Genome Sequence of Mortierella hyaline Strain SCG-10, a Cold-Adapted, Nitrate-Reducing Fungus Isolated from Soil in Minnesota, USA.</title>
        <authorList>
            <person name="Aldossari N."/>
        </authorList>
    </citation>
    <scope>NUCLEOTIDE SEQUENCE</scope>
    <source>
        <strain evidence="2">SCG-10</strain>
    </source>
</reference>
<protein>
    <submittedName>
        <fullName evidence="2">Uncharacterized protein</fullName>
    </submittedName>
</protein>
<proteinExistence type="predicted"/>
<evidence type="ECO:0000256" key="1">
    <source>
        <dbReference type="SAM" id="MobiDB-lite"/>
    </source>
</evidence>
<feature type="compositionally biased region" description="Acidic residues" evidence="1">
    <location>
        <begin position="38"/>
        <end position="50"/>
    </location>
</feature>
<organism evidence="2 3">
    <name type="scientific">Linnemannia hyalina</name>
    <dbReference type="NCBI Taxonomy" id="64524"/>
    <lineage>
        <taxon>Eukaryota</taxon>
        <taxon>Fungi</taxon>
        <taxon>Fungi incertae sedis</taxon>
        <taxon>Mucoromycota</taxon>
        <taxon>Mortierellomycotina</taxon>
        <taxon>Mortierellomycetes</taxon>
        <taxon>Mortierellales</taxon>
        <taxon>Mortierellaceae</taxon>
        <taxon>Linnemannia</taxon>
    </lineage>
</organism>
<feature type="region of interest" description="Disordered" evidence="1">
    <location>
        <begin position="1"/>
        <end position="50"/>
    </location>
</feature>
<feature type="compositionally biased region" description="Basic and acidic residues" evidence="1">
    <location>
        <begin position="12"/>
        <end position="25"/>
    </location>
</feature>
<gene>
    <name evidence="2" type="ORF">KI688_004201</name>
</gene>
<comment type="caution">
    <text evidence="2">The sequence shown here is derived from an EMBL/GenBank/DDBJ whole genome shotgun (WGS) entry which is preliminary data.</text>
</comment>
<accession>A0A9P7XM89</accession>
<dbReference type="AlphaFoldDB" id="A0A9P7XM89"/>
<evidence type="ECO:0000313" key="2">
    <source>
        <dbReference type="EMBL" id="KAG9063319.1"/>
    </source>
</evidence>
<keyword evidence="3" id="KW-1185">Reference proteome</keyword>